<reference evidence="2 3" key="1">
    <citation type="submission" date="2018-09" db="EMBL/GenBank/DDBJ databases">
        <title>Metagenome Assembled Genomes from an Advanced Water Purification Facility.</title>
        <authorList>
            <person name="Stamps B.W."/>
            <person name="Spear J.R."/>
        </authorList>
    </citation>
    <scope>NUCLEOTIDE SEQUENCE [LARGE SCALE GENOMIC DNA]</scope>
    <source>
        <strain evidence="2">Bin_27_1</strain>
    </source>
</reference>
<evidence type="ECO:0000313" key="3">
    <source>
        <dbReference type="Proteomes" id="UP000321192"/>
    </source>
</evidence>
<comment type="caution">
    <text evidence="2">The sequence shown here is derived from an EMBL/GenBank/DDBJ whole genome shotgun (WGS) entry which is preliminary data.</text>
</comment>
<accession>A0A5C7SMT6</accession>
<dbReference type="SMART" id="SM00331">
    <property type="entry name" value="PP2C_SIG"/>
    <property type="match status" value="1"/>
</dbReference>
<organism evidence="2 3">
    <name type="scientific">Thauera aminoaromatica</name>
    <dbReference type="NCBI Taxonomy" id="164330"/>
    <lineage>
        <taxon>Bacteria</taxon>
        <taxon>Pseudomonadati</taxon>
        <taxon>Pseudomonadota</taxon>
        <taxon>Betaproteobacteria</taxon>
        <taxon>Rhodocyclales</taxon>
        <taxon>Zoogloeaceae</taxon>
        <taxon>Thauera</taxon>
    </lineage>
</organism>
<evidence type="ECO:0000259" key="1">
    <source>
        <dbReference type="PROSITE" id="PS51746"/>
    </source>
</evidence>
<dbReference type="SUPFAM" id="SSF81606">
    <property type="entry name" value="PP2C-like"/>
    <property type="match status" value="1"/>
</dbReference>
<dbReference type="CDD" id="cd00143">
    <property type="entry name" value="PP2Cc"/>
    <property type="match status" value="1"/>
</dbReference>
<sequence>MKIDSLFSPRSGDNAFLGVLLEGVRIVGTLPALFFSARGSWVRRGQVGLWRMATETHVGRVRGRNEDCVFCDEALGIAIVADGMGGHAGGHVAARLAVDAWVAHLRARAAEGEIRERDVLVAVAEANRAVFSMASSDPGLRSMGTTLVAVCLRADGTLLTCHVGDSRIYRWRDEALTCLTRDHSVLREQCDAGMITSPSRAGAALRGLLTRAVGVAATVVPDVTVSGIHEGDVYLLCSDGLTEMLPDAEIAEVLGALGANPRLAAEHLVDLANDRGGVDNISVVIVSSCTSGRLGAELG</sequence>
<dbReference type="InterPro" id="IPR036457">
    <property type="entry name" value="PPM-type-like_dom_sf"/>
</dbReference>
<evidence type="ECO:0000313" key="2">
    <source>
        <dbReference type="EMBL" id="TXH84061.1"/>
    </source>
</evidence>
<dbReference type="EMBL" id="SSFD01000190">
    <property type="protein sequence ID" value="TXH84061.1"/>
    <property type="molecule type" value="Genomic_DNA"/>
</dbReference>
<dbReference type="Proteomes" id="UP000321192">
    <property type="component" value="Unassembled WGS sequence"/>
</dbReference>
<dbReference type="PROSITE" id="PS51746">
    <property type="entry name" value="PPM_2"/>
    <property type="match status" value="1"/>
</dbReference>
<feature type="domain" description="PPM-type phosphatase" evidence="1">
    <location>
        <begin position="46"/>
        <end position="288"/>
    </location>
</feature>
<protein>
    <submittedName>
        <fullName evidence="2">Serine/threonine-protein phosphatase</fullName>
    </submittedName>
</protein>
<dbReference type="SMART" id="SM00332">
    <property type="entry name" value="PP2Cc"/>
    <property type="match status" value="1"/>
</dbReference>
<dbReference type="Pfam" id="PF13672">
    <property type="entry name" value="PP2C_2"/>
    <property type="match status" value="1"/>
</dbReference>
<dbReference type="AlphaFoldDB" id="A0A5C7SMT6"/>
<dbReference type="PANTHER" id="PTHR47992">
    <property type="entry name" value="PROTEIN PHOSPHATASE"/>
    <property type="match status" value="1"/>
</dbReference>
<dbReference type="RefSeq" id="WP_276658941.1">
    <property type="nucleotide sequence ID" value="NZ_SSFD01000190.1"/>
</dbReference>
<gene>
    <name evidence="2" type="ORF">E6Q80_12320</name>
</gene>
<proteinExistence type="predicted"/>
<dbReference type="InterPro" id="IPR001932">
    <property type="entry name" value="PPM-type_phosphatase-like_dom"/>
</dbReference>
<dbReference type="Gene3D" id="3.60.40.10">
    <property type="entry name" value="PPM-type phosphatase domain"/>
    <property type="match status" value="1"/>
</dbReference>
<dbReference type="InterPro" id="IPR015655">
    <property type="entry name" value="PP2C"/>
</dbReference>
<name>A0A5C7SMT6_THASP</name>
<dbReference type="GO" id="GO:0004722">
    <property type="term" value="F:protein serine/threonine phosphatase activity"/>
    <property type="evidence" value="ECO:0007669"/>
    <property type="project" value="InterPro"/>
</dbReference>